<accession>A0AAV1D4Y5</accession>
<proteinExistence type="predicted"/>
<evidence type="ECO:0000259" key="2">
    <source>
        <dbReference type="PROSITE" id="PS50126"/>
    </source>
</evidence>
<dbReference type="InterPro" id="IPR003029">
    <property type="entry name" value="S1_domain"/>
</dbReference>
<dbReference type="PROSITE" id="PS50126">
    <property type="entry name" value="S1"/>
    <property type="match status" value="1"/>
</dbReference>
<dbReference type="Pfam" id="PF00575">
    <property type="entry name" value="S1"/>
    <property type="match status" value="1"/>
</dbReference>
<dbReference type="AlphaFoldDB" id="A0AAV1D4Y5"/>
<dbReference type="PANTHER" id="PTHR15838">
    <property type="entry name" value="NUCLEOLAR PROTEIN OF 40 KDA"/>
    <property type="match status" value="1"/>
</dbReference>
<sequence length="176" mass="19495">MASKGGQAEALKKLEYLPLLSKICTELESHLGVGDKVLGEFLIEMGKNCEEISLMPNLKKLSGFNGKEGLVHVSQMARRQVANARNVVKRDQEVYVKVVSMNGKKLGLSMKDVDRNTGEDLITLKKNLEDGSFRANPSSFGGPISRRGINGIRISDAHDSVLSRRPKKRMSSPERW</sequence>
<dbReference type="SUPFAM" id="SSF50249">
    <property type="entry name" value="Nucleic acid-binding proteins"/>
    <property type="match status" value="1"/>
</dbReference>
<dbReference type="InterPro" id="IPR012340">
    <property type="entry name" value="NA-bd_OB-fold"/>
</dbReference>
<dbReference type="SMART" id="SM00316">
    <property type="entry name" value="S1"/>
    <property type="match status" value="1"/>
</dbReference>
<dbReference type="GO" id="GO:0043489">
    <property type="term" value="P:RNA stabilization"/>
    <property type="evidence" value="ECO:0007669"/>
    <property type="project" value="TreeGrafter"/>
</dbReference>
<evidence type="ECO:0000256" key="1">
    <source>
        <dbReference type="SAM" id="MobiDB-lite"/>
    </source>
</evidence>
<dbReference type="EMBL" id="OX459121">
    <property type="protein sequence ID" value="CAI9102633.1"/>
    <property type="molecule type" value="Genomic_DNA"/>
</dbReference>
<dbReference type="Gene3D" id="2.40.50.140">
    <property type="entry name" value="Nucleic acid-binding proteins"/>
    <property type="match status" value="1"/>
</dbReference>
<reference evidence="3" key="1">
    <citation type="submission" date="2023-03" db="EMBL/GenBank/DDBJ databases">
        <authorList>
            <person name="Julca I."/>
        </authorList>
    </citation>
    <scope>NUCLEOTIDE SEQUENCE</scope>
</reference>
<gene>
    <name evidence="3" type="ORF">OLC1_LOCUS11952</name>
</gene>
<organism evidence="3 4">
    <name type="scientific">Oldenlandia corymbosa var. corymbosa</name>
    <dbReference type="NCBI Taxonomy" id="529605"/>
    <lineage>
        <taxon>Eukaryota</taxon>
        <taxon>Viridiplantae</taxon>
        <taxon>Streptophyta</taxon>
        <taxon>Embryophyta</taxon>
        <taxon>Tracheophyta</taxon>
        <taxon>Spermatophyta</taxon>
        <taxon>Magnoliopsida</taxon>
        <taxon>eudicotyledons</taxon>
        <taxon>Gunneridae</taxon>
        <taxon>Pentapetalae</taxon>
        <taxon>asterids</taxon>
        <taxon>lamiids</taxon>
        <taxon>Gentianales</taxon>
        <taxon>Rubiaceae</taxon>
        <taxon>Rubioideae</taxon>
        <taxon>Spermacoceae</taxon>
        <taxon>Hedyotis-Oldenlandia complex</taxon>
        <taxon>Oldenlandia</taxon>
    </lineage>
</organism>
<name>A0AAV1D4Y5_OLDCO</name>
<keyword evidence="4" id="KW-1185">Reference proteome</keyword>
<dbReference type="GO" id="GO:0003723">
    <property type="term" value="F:RNA binding"/>
    <property type="evidence" value="ECO:0007669"/>
    <property type="project" value="TreeGrafter"/>
</dbReference>
<feature type="domain" description="S1 motif" evidence="2">
    <location>
        <begin position="34"/>
        <end position="111"/>
    </location>
</feature>
<feature type="region of interest" description="Disordered" evidence="1">
    <location>
        <begin position="157"/>
        <end position="176"/>
    </location>
</feature>
<dbReference type="Proteomes" id="UP001161247">
    <property type="component" value="Chromosome 4"/>
</dbReference>
<dbReference type="PANTHER" id="PTHR15838:SF1">
    <property type="entry name" value="ZINC FINGER CCHC DOMAIN-CONTAINING PROTEIN 17"/>
    <property type="match status" value="1"/>
</dbReference>
<evidence type="ECO:0000313" key="3">
    <source>
        <dbReference type="EMBL" id="CAI9102633.1"/>
    </source>
</evidence>
<protein>
    <submittedName>
        <fullName evidence="3">OLC1v1000930C1</fullName>
    </submittedName>
</protein>
<evidence type="ECO:0000313" key="4">
    <source>
        <dbReference type="Proteomes" id="UP001161247"/>
    </source>
</evidence>